<proteinExistence type="predicted"/>
<dbReference type="RefSeq" id="XP_041287977.1">
    <property type="nucleotide sequence ID" value="XM_041438684.1"/>
</dbReference>
<gene>
    <name evidence="2" type="ORF">F5147DRAFT_717985</name>
</gene>
<dbReference type="EMBL" id="JABBWM010000073">
    <property type="protein sequence ID" value="KAG2095720.1"/>
    <property type="molecule type" value="Genomic_DNA"/>
</dbReference>
<accession>A0A9P7EYU3</accession>
<keyword evidence="3" id="KW-1185">Reference proteome</keyword>
<dbReference type="Proteomes" id="UP000823399">
    <property type="component" value="Unassembled WGS sequence"/>
</dbReference>
<dbReference type="GeneID" id="64700943"/>
<comment type="caution">
    <text evidence="2">The sequence shown here is derived from an EMBL/GenBank/DDBJ whole genome shotgun (WGS) entry which is preliminary data.</text>
</comment>
<keyword evidence="1" id="KW-1133">Transmembrane helix</keyword>
<sequence>MIIHIQGSSFLPGPWSLLPPYYLNFCFSFAIVFSSLVSLLSYCFYDHSRCCEANWGESYRSENYTSVDSDHRVSSEQRSQLKPDIFEERCVTFTIQCITSVAAEAEVTQIASLQKRQTSVDVVEHRSLPKCFKFTIRFASVRFAVILLISAGCTHRFNFKRCVLQPAGMILTFNPSENYQL</sequence>
<dbReference type="AlphaFoldDB" id="A0A9P7EYU3"/>
<feature type="transmembrane region" description="Helical" evidence="1">
    <location>
        <begin position="21"/>
        <end position="45"/>
    </location>
</feature>
<evidence type="ECO:0000313" key="3">
    <source>
        <dbReference type="Proteomes" id="UP000823399"/>
    </source>
</evidence>
<keyword evidence="1" id="KW-0812">Transmembrane</keyword>
<keyword evidence="1" id="KW-0472">Membrane</keyword>
<evidence type="ECO:0000256" key="1">
    <source>
        <dbReference type="SAM" id="Phobius"/>
    </source>
</evidence>
<evidence type="ECO:0000313" key="2">
    <source>
        <dbReference type="EMBL" id="KAG2095720.1"/>
    </source>
</evidence>
<reference evidence="2" key="1">
    <citation type="journal article" date="2020" name="New Phytol.">
        <title>Comparative genomics reveals dynamic genome evolution in host specialist ectomycorrhizal fungi.</title>
        <authorList>
            <person name="Lofgren L.A."/>
            <person name="Nguyen N.H."/>
            <person name="Vilgalys R."/>
            <person name="Ruytinx J."/>
            <person name="Liao H.L."/>
            <person name="Branco S."/>
            <person name="Kuo A."/>
            <person name="LaButti K."/>
            <person name="Lipzen A."/>
            <person name="Andreopoulos W."/>
            <person name="Pangilinan J."/>
            <person name="Riley R."/>
            <person name="Hundley H."/>
            <person name="Na H."/>
            <person name="Barry K."/>
            <person name="Grigoriev I.V."/>
            <person name="Stajich J.E."/>
            <person name="Kennedy P.G."/>
        </authorList>
    </citation>
    <scope>NUCLEOTIDE SEQUENCE</scope>
    <source>
        <strain evidence="2">FC423</strain>
    </source>
</reference>
<organism evidence="2 3">
    <name type="scientific">Suillus discolor</name>
    <dbReference type="NCBI Taxonomy" id="1912936"/>
    <lineage>
        <taxon>Eukaryota</taxon>
        <taxon>Fungi</taxon>
        <taxon>Dikarya</taxon>
        <taxon>Basidiomycota</taxon>
        <taxon>Agaricomycotina</taxon>
        <taxon>Agaricomycetes</taxon>
        <taxon>Agaricomycetidae</taxon>
        <taxon>Boletales</taxon>
        <taxon>Suillineae</taxon>
        <taxon>Suillaceae</taxon>
        <taxon>Suillus</taxon>
    </lineage>
</organism>
<protein>
    <submittedName>
        <fullName evidence="2">Uncharacterized protein</fullName>
    </submittedName>
</protein>
<name>A0A9P7EYU3_9AGAM</name>